<protein>
    <submittedName>
        <fullName evidence="1">Uncharacterized protein</fullName>
    </submittedName>
</protein>
<name>A0A1G4ICX3_TRYEQ</name>
<sequence>MWKSFLCPWSYCSCSRTAWLARNEAAEKAAEQGNARLQSYPAWITDIVTGVESQVRNAMYNALEEGRIPRTHRSAPLDQVRLALKHTNLDGLGESLLAHFRTGTSKHFRWLHRVLTRKTDQLGCRW</sequence>
<comment type="caution">
    <text evidence="1">The sequence shown here is derived from an EMBL/GenBank/DDBJ whole genome shotgun (WGS) entry which is preliminary data.</text>
</comment>
<dbReference type="Proteomes" id="UP000195570">
    <property type="component" value="Unassembled WGS sequence"/>
</dbReference>
<gene>
    <name evidence="1" type="ORF">TEOVI_000145200</name>
</gene>
<reference evidence="1" key="1">
    <citation type="submission" date="2016-09" db="EMBL/GenBank/DDBJ databases">
        <authorList>
            <person name="Hebert L."/>
            <person name="Moumen B."/>
        </authorList>
    </citation>
    <scope>NUCLEOTIDE SEQUENCE [LARGE SCALE GENOMIC DNA]</scope>
    <source>
        <strain evidence="1">OVI</strain>
    </source>
</reference>
<dbReference type="RefSeq" id="XP_067080775.1">
    <property type="nucleotide sequence ID" value="XM_067224674.1"/>
</dbReference>
<evidence type="ECO:0000313" key="2">
    <source>
        <dbReference type="Proteomes" id="UP000195570"/>
    </source>
</evidence>
<accession>A0A1G4ICX3</accession>
<dbReference type="EMBL" id="CZPT02001324">
    <property type="protein sequence ID" value="SCU69883.1"/>
    <property type="molecule type" value="Genomic_DNA"/>
</dbReference>
<proteinExistence type="predicted"/>
<evidence type="ECO:0000313" key="1">
    <source>
        <dbReference type="EMBL" id="SCU69883.1"/>
    </source>
</evidence>
<dbReference type="GeneID" id="92375392"/>
<dbReference type="VEuPathDB" id="TriTrypDB:TEOVI_000145200"/>
<keyword evidence="2" id="KW-1185">Reference proteome</keyword>
<dbReference type="AlphaFoldDB" id="A0A1G4ICX3"/>
<organism evidence="1 2">
    <name type="scientific">Trypanosoma equiperdum</name>
    <dbReference type="NCBI Taxonomy" id="5694"/>
    <lineage>
        <taxon>Eukaryota</taxon>
        <taxon>Discoba</taxon>
        <taxon>Euglenozoa</taxon>
        <taxon>Kinetoplastea</taxon>
        <taxon>Metakinetoplastina</taxon>
        <taxon>Trypanosomatida</taxon>
        <taxon>Trypanosomatidae</taxon>
        <taxon>Trypanosoma</taxon>
    </lineage>
</organism>